<dbReference type="Pfam" id="PF07734">
    <property type="entry name" value="FBA_1"/>
    <property type="match status" value="1"/>
</dbReference>
<name>A0A8X7VRZ2_BRACI</name>
<dbReference type="AlphaFoldDB" id="A0A8X7VRZ2"/>
<dbReference type="Proteomes" id="UP000886595">
    <property type="component" value="Unassembled WGS sequence"/>
</dbReference>
<keyword evidence="3" id="KW-1185">Reference proteome</keyword>
<gene>
    <name evidence="2" type="ORF">Bca52824_018947</name>
</gene>
<reference evidence="2 3" key="1">
    <citation type="submission" date="2020-02" db="EMBL/GenBank/DDBJ databases">
        <authorList>
            <person name="Ma Q."/>
            <person name="Huang Y."/>
            <person name="Song X."/>
            <person name="Pei D."/>
        </authorList>
    </citation>
    <scope>NUCLEOTIDE SEQUENCE [LARGE SCALE GENOMIC DNA]</scope>
    <source>
        <strain evidence="2">Sxm20200214</strain>
        <tissue evidence="2">Leaf</tissue>
    </source>
</reference>
<dbReference type="EMBL" id="JAAMPC010000004">
    <property type="protein sequence ID" value="KAG2315825.1"/>
    <property type="molecule type" value="Genomic_DNA"/>
</dbReference>
<dbReference type="InterPro" id="IPR006527">
    <property type="entry name" value="F-box-assoc_dom_typ1"/>
</dbReference>
<evidence type="ECO:0000259" key="1">
    <source>
        <dbReference type="Pfam" id="PF07734"/>
    </source>
</evidence>
<dbReference type="OrthoDB" id="1867629at2759"/>
<comment type="caution">
    <text evidence="2">The sequence shown here is derived from an EMBL/GenBank/DDBJ whole genome shotgun (WGS) entry which is preliminary data.</text>
</comment>
<protein>
    <recommendedName>
        <fullName evidence="1">F-box associated beta-propeller type 1 domain-containing protein</fullName>
    </recommendedName>
</protein>
<organism evidence="2 3">
    <name type="scientific">Brassica carinata</name>
    <name type="common">Ethiopian mustard</name>
    <name type="synonym">Abyssinian cabbage</name>
    <dbReference type="NCBI Taxonomy" id="52824"/>
    <lineage>
        <taxon>Eukaryota</taxon>
        <taxon>Viridiplantae</taxon>
        <taxon>Streptophyta</taxon>
        <taxon>Embryophyta</taxon>
        <taxon>Tracheophyta</taxon>
        <taxon>Spermatophyta</taxon>
        <taxon>Magnoliopsida</taxon>
        <taxon>eudicotyledons</taxon>
        <taxon>Gunneridae</taxon>
        <taxon>Pentapetalae</taxon>
        <taxon>rosids</taxon>
        <taxon>malvids</taxon>
        <taxon>Brassicales</taxon>
        <taxon>Brassicaceae</taxon>
        <taxon>Brassiceae</taxon>
        <taxon>Brassica</taxon>
    </lineage>
</organism>
<proteinExistence type="predicted"/>
<evidence type="ECO:0000313" key="3">
    <source>
        <dbReference type="Proteomes" id="UP000886595"/>
    </source>
</evidence>
<accession>A0A8X7VRZ2</accession>
<feature type="domain" description="F-box associated beta-propeller type 1" evidence="1">
    <location>
        <begin position="1"/>
        <end position="74"/>
    </location>
</feature>
<evidence type="ECO:0000313" key="2">
    <source>
        <dbReference type="EMBL" id="KAG2315825.1"/>
    </source>
</evidence>
<sequence length="108" mass="12832">MKIWLTNTKADEAKDLSWSVFLVVDFSRVGEGMTRVISFLVDEENKMVMCCHQDIEDEERTLVYVTGEDIHKIVYREYIPKVIDLDYRRSSSLVHFSSIMFQVWSKFR</sequence>